<keyword evidence="2" id="KW-1185">Reference proteome</keyword>
<dbReference type="InterPro" id="IPR021858">
    <property type="entry name" value="Fun_TF"/>
</dbReference>
<protein>
    <submittedName>
        <fullName evidence="1">Uncharacterized protein</fullName>
    </submittedName>
</protein>
<dbReference type="RefSeq" id="XP_007736542.1">
    <property type="nucleotide sequence ID" value="XM_007738352.1"/>
</dbReference>
<sequence>MAEEDDNELIMVAIQHYQTALGLFIEHLGSPEKQGWITFPALWLFIHYEQQYGDDPSVLQKHLQGLRDVIAFHGAAILPYAIGGQDPLDHCDDTDVAWHMIDRTALWTIDHDACAAFFGFGGSLVRLVIEQYPGSLSRLIKSSRNALSQAFGPDYPAEGQLWDTQHSQIEMFQYSLITLRFGISNLDGSSEASDLLDFARKLKQVEEEFSSLLCVALSPQASDGGISSNMCIPTAQFYAIVALYERQMYRTQPVAAIAKVLYACAKLAEVAPSNYLWRVAWPMFVAALETDDLIHQQWVLGRFKEMQVCGENLRRARIFLEVALKEQRRTGQRVPYLSWLKEGPFEKFVL</sequence>
<reference evidence="1 2" key="1">
    <citation type="submission" date="2013-03" db="EMBL/GenBank/DDBJ databases">
        <title>The Genome Sequence of Capronia epimyces CBS 606.96.</title>
        <authorList>
            <consortium name="The Broad Institute Genomics Platform"/>
            <person name="Cuomo C."/>
            <person name="de Hoog S."/>
            <person name="Gorbushina A."/>
            <person name="Walker B."/>
            <person name="Young S.K."/>
            <person name="Zeng Q."/>
            <person name="Gargeya S."/>
            <person name="Fitzgerald M."/>
            <person name="Haas B."/>
            <person name="Abouelleil A."/>
            <person name="Allen A.W."/>
            <person name="Alvarado L."/>
            <person name="Arachchi H.M."/>
            <person name="Berlin A.M."/>
            <person name="Chapman S.B."/>
            <person name="Gainer-Dewar J."/>
            <person name="Goldberg J."/>
            <person name="Griggs A."/>
            <person name="Gujja S."/>
            <person name="Hansen M."/>
            <person name="Howarth C."/>
            <person name="Imamovic A."/>
            <person name="Ireland A."/>
            <person name="Larimer J."/>
            <person name="McCowan C."/>
            <person name="Murphy C."/>
            <person name="Pearson M."/>
            <person name="Poon T.W."/>
            <person name="Priest M."/>
            <person name="Roberts A."/>
            <person name="Saif S."/>
            <person name="Shea T."/>
            <person name="Sisk P."/>
            <person name="Sykes S."/>
            <person name="Wortman J."/>
            <person name="Nusbaum C."/>
            <person name="Birren B."/>
        </authorList>
    </citation>
    <scope>NUCLEOTIDE SEQUENCE [LARGE SCALE GENOMIC DNA]</scope>
    <source>
        <strain evidence="1 2">CBS 606.96</strain>
    </source>
</reference>
<evidence type="ECO:0000313" key="1">
    <source>
        <dbReference type="EMBL" id="EXJ79968.1"/>
    </source>
</evidence>
<dbReference type="Proteomes" id="UP000019478">
    <property type="component" value="Unassembled WGS sequence"/>
</dbReference>
<proteinExistence type="predicted"/>
<dbReference type="STRING" id="1182542.W9XID9"/>
<dbReference type="AlphaFoldDB" id="W9XID9"/>
<dbReference type="HOGENOM" id="CLU_018449_1_0_1"/>
<gene>
    <name evidence="1" type="ORF">A1O3_08254</name>
</gene>
<accession>W9XID9</accession>
<dbReference type="GeneID" id="19172342"/>
<dbReference type="EMBL" id="AMGY01000007">
    <property type="protein sequence ID" value="EXJ79968.1"/>
    <property type="molecule type" value="Genomic_DNA"/>
</dbReference>
<comment type="caution">
    <text evidence="1">The sequence shown here is derived from an EMBL/GenBank/DDBJ whole genome shotgun (WGS) entry which is preliminary data.</text>
</comment>
<dbReference type="Pfam" id="PF11951">
    <property type="entry name" value="Fungal_trans_2"/>
    <property type="match status" value="1"/>
</dbReference>
<name>W9XID9_9EURO</name>
<organism evidence="1 2">
    <name type="scientific">Capronia epimyces CBS 606.96</name>
    <dbReference type="NCBI Taxonomy" id="1182542"/>
    <lineage>
        <taxon>Eukaryota</taxon>
        <taxon>Fungi</taxon>
        <taxon>Dikarya</taxon>
        <taxon>Ascomycota</taxon>
        <taxon>Pezizomycotina</taxon>
        <taxon>Eurotiomycetes</taxon>
        <taxon>Chaetothyriomycetidae</taxon>
        <taxon>Chaetothyriales</taxon>
        <taxon>Herpotrichiellaceae</taxon>
        <taxon>Capronia</taxon>
    </lineage>
</organism>
<evidence type="ECO:0000313" key="2">
    <source>
        <dbReference type="Proteomes" id="UP000019478"/>
    </source>
</evidence>
<dbReference type="OrthoDB" id="648861at2759"/>